<gene>
    <name evidence="3" type="ORF">QN277_028752</name>
</gene>
<dbReference type="NCBIfam" id="TIGR00756">
    <property type="entry name" value="PPR"/>
    <property type="match status" value="3"/>
</dbReference>
<dbReference type="GO" id="GO:0099402">
    <property type="term" value="P:plant organ development"/>
    <property type="evidence" value="ECO:0007669"/>
    <property type="project" value="UniProtKB-ARBA"/>
</dbReference>
<reference evidence="3" key="1">
    <citation type="submission" date="2023-10" db="EMBL/GenBank/DDBJ databases">
        <title>Chromosome-level genome of the transformable northern wattle, Acacia crassicarpa.</title>
        <authorList>
            <person name="Massaro I."/>
            <person name="Sinha N.R."/>
            <person name="Poethig S."/>
            <person name="Leichty A.R."/>
        </authorList>
    </citation>
    <scope>NUCLEOTIDE SEQUENCE</scope>
    <source>
        <strain evidence="3">Acra3RX</strain>
        <tissue evidence="3">Leaf</tissue>
    </source>
</reference>
<keyword evidence="1" id="KW-0677">Repeat</keyword>
<protein>
    <recommendedName>
        <fullName evidence="5">Pentatricopeptide repeat-containing protein</fullName>
    </recommendedName>
</protein>
<keyword evidence="4" id="KW-1185">Reference proteome</keyword>
<dbReference type="AlphaFoldDB" id="A0AAE1J3S7"/>
<feature type="repeat" description="PPR" evidence="2">
    <location>
        <begin position="559"/>
        <end position="593"/>
    </location>
</feature>
<dbReference type="InterPro" id="IPR046960">
    <property type="entry name" value="PPR_At4g14850-like_plant"/>
</dbReference>
<feature type="repeat" description="PPR" evidence="2">
    <location>
        <begin position="124"/>
        <end position="158"/>
    </location>
</feature>
<comment type="caution">
    <text evidence="3">The sequence shown here is derived from an EMBL/GenBank/DDBJ whole genome shotgun (WGS) entry which is preliminary data.</text>
</comment>
<feature type="repeat" description="PPR" evidence="2">
    <location>
        <begin position="225"/>
        <end position="259"/>
    </location>
</feature>
<dbReference type="InterPro" id="IPR002885">
    <property type="entry name" value="PPR_rpt"/>
</dbReference>
<dbReference type="FunFam" id="1.25.40.10:FF:000158">
    <property type="entry name" value="pentatricopeptide repeat-containing protein At2g33680"/>
    <property type="match status" value="1"/>
</dbReference>
<dbReference type="Pfam" id="PF01535">
    <property type="entry name" value="PPR"/>
    <property type="match status" value="8"/>
</dbReference>
<evidence type="ECO:0000313" key="3">
    <source>
        <dbReference type="EMBL" id="KAK4263322.1"/>
    </source>
</evidence>
<dbReference type="GO" id="GO:0003723">
    <property type="term" value="F:RNA binding"/>
    <property type="evidence" value="ECO:0007669"/>
    <property type="project" value="InterPro"/>
</dbReference>
<evidence type="ECO:0008006" key="5">
    <source>
        <dbReference type="Google" id="ProtNLM"/>
    </source>
</evidence>
<accession>A0AAE1J3S7</accession>
<sequence>MGKTPASALSQVLYNRNLKVQAEPPGVRKAINSIFTYLRAGRLRKAVSVLFAFPELFPYSLYAHLFQICSSHRAIVEARKVESHLVTFSPTPPVFLLNRAIEAYGKCGYLNDARELFEEMPQRDGGSWNAMITAYAQGGFPNEAFSLFQCMNKLGVYANNITFASILGSCAAAFELHLSRQIHGLITKYGFDRNVILGSSLVDVYAKCRVMCDARRMFDEIQYPNAITWNVIVRRYLDNGDGRGAIIMFSRMLSTAVKPFNFTLSNALVACSSISALKEGMQIHGFITKLGFQEDNIVSSSLINMYVKCGELDNGSRIFNQLGSKDLVAWTSIVSGYALSGKTQEARKFFDEMPERNVISWNAMFAGYIRSSEWLEALDFVFLMLDETKELDHVTFSLMLNLSARLSDHELGKQIHGYIYRHGFHTNLMVSNALLDMYGKCGMLNSARVWFSQMSYWRDMVSWNSLLTSYVHHQLGEQALTKFLEMQWETKPTKYTIATLLRVCANSSAVHHGNQIHGYIIRHKIEMDTVIITALIYMYCRFHSLEYAFEVFKGADFRDVILWNHIIFGCCHNGECQEALELFRIMLEEGTQPDHVTFQGILYACIEEGLVEFGTQCFRSMSNDFCILPRLEHYNCMIELYSRHGCMDELENFLKTMPMEPSISMLTIALDACKKHGYSRLEEWIMDQITDFKH</sequence>
<evidence type="ECO:0000256" key="1">
    <source>
        <dbReference type="ARBA" id="ARBA00022737"/>
    </source>
</evidence>
<dbReference type="Gene3D" id="1.25.40.10">
    <property type="entry name" value="Tetratricopeptide repeat domain"/>
    <property type="match status" value="5"/>
</dbReference>
<dbReference type="PANTHER" id="PTHR47926:SF476">
    <property type="entry name" value="PENTATRICOPEPTIDE REPEAT-CONTAINING PROTEIN"/>
    <property type="match status" value="1"/>
</dbReference>
<proteinExistence type="predicted"/>
<dbReference type="EMBL" id="JAWXYG010000009">
    <property type="protein sequence ID" value="KAK4263322.1"/>
    <property type="molecule type" value="Genomic_DNA"/>
</dbReference>
<dbReference type="Pfam" id="PF13041">
    <property type="entry name" value="PPR_2"/>
    <property type="match status" value="2"/>
</dbReference>
<dbReference type="PANTHER" id="PTHR47926">
    <property type="entry name" value="PENTATRICOPEPTIDE REPEAT-CONTAINING PROTEIN"/>
    <property type="match status" value="1"/>
</dbReference>
<name>A0AAE1J3S7_9FABA</name>
<dbReference type="Proteomes" id="UP001293593">
    <property type="component" value="Unassembled WGS sequence"/>
</dbReference>
<feature type="repeat" description="PPR" evidence="2">
    <location>
        <begin position="326"/>
        <end position="360"/>
    </location>
</feature>
<dbReference type="FunFam" id="1.25.40.10:FF:000425">
    <property type="entry name" value="Pentatricopeptide repeat-containing protein At3g26540"/>
    <property type="match status" value="1"/>
</dbReference>
<dbReference type="InterPro" id="IPR011990">
    <property type="entry name" value="TPR-like_helical_dom_sf"/>
</dbReference>
<evidence type="ECO:0000313" key="4">
    <source>
        <dbReference type="Proteomes" id="UP001293593"/>
    </source>
</evidence>
<dbReference type="GO" id="GO:0009451">
    <property type="term" value="P:RNA modification"/>
    <property type="evidence" value="ECO:0007669"/>
    <property type="project" value="InterPro"/>
</dbReference>
<dbReference type="FunFam" id="1.25.40.10:FF:000396">
    <property type="entry name" value="Pentatricopeptide repeat-containing protein At2g36730"/>
    <property type="match status" value="1"/>
</dbReference>
<evidence type="ECO:0000256" key="2">
    <source>
        <dbReference type="PROSITE-ProRule" id="PRU00708"/>
    </source>
</evidence>
<dbReference type="FunFam" id="1.25.40.10:FF:001089">
    <property type="entry name" value="Pentatricopeptide repeat-containing protein"/>
    <property type="match status" value="1"/>
</dbReference>
<organism evidence="3 4">
    <name type="scientific">Acacia crassicarpa</name>
    <name type="common">northern wattle</name>
    <dbReference type="NCBI Taxonomy" id="499986"/>
    <lineage>
        <taxon>Eukaryota</taxon>
        <taxon>Viridiplantae</taxon>
        <taxon>Streptophyta</taxon>
        <taxon>Embryophyta</taxon>
        <taxon>Tracheophyta</taxon>
        <taxon>Spermatophyta</taxon>
        <taxon>Magnoliopsida</taxon>
        <taxon>eudicotyledons</taxon>
        <taxon>Gunneridae</taxon>
        <taxon>Pentapetalae</taxon>
        <taxon>rosids</taxon>
        <taxon>fabids</taxon>
        <taxon>Fabales</taxon>
        <taxon>Fabaceae</taxon>
        <taxon>Caesalpinioideae</taxon>
        <taxon>mimosoid clade</taxon>
        <taxon>Acacieae</taxon>
        <taxon>Acacia</taxon>
    </lineage>
</organism>
<dbReference type="PROSITE" id="PS51375">
    <property type="entry name" value="PPR"/>
    <property type="match status" value="4"/>
</dbReference>